<keyword evidence="8" id="KW-0732">Signal</keyword>
<feature type="domain" description="Fibronectin type-III" evidence="9">
    <location>
        <begin position="554"/>
        <end position="644"/>
    </location>
</feature>
<dbReference type="InterPro" id="IPR041624">
    <property type="entry name" value="RGI_lyase"/>
</dbReference>
<dbReference type="InterPro" id="IPR049366">
    <property type="entry name" value="RGL11_C"/>
</dbReference>
<comment type="caution">
    <text evidence="10">The sequence shown here is derived from an EMBL/GenBank/DDBJ whole genome shotgun (WGS) entry which is preliminary data.</text>
</comment>
<feature type="domain" description="Fibronectin type-III" evidence="9">
    <location>
        <begin position="461"/>
        <end position="551"/>
    </location>
</feature>
<reference evidence="10" key="2">
    <citation type="submission" date="2020-02" db="EMBL/GenBank/DDBJ databases">
        <authorList>
            <person name="Studholme D.J."/>
        </authorList>
    </citation>
    <scope>NUCLEOTIDE SEQUENCE</scope>
    <source>
        <strain evidence="10">00238/432</strain>
    </source>
</reference>
<dbReference type="CDD" id="cd10318">
    <property type="entry name" value="RGL11"/>
    <property type="match status" value="1"/>
</dbReference>
<evidence type="ECO:0000256" key="4">
    <source>
        <dbReference type="ARBA" id="ARBA00023295"/>
    </source>
</evidence>
<keyword evidence="2" id="KW-0136">Cellulose degradation</keyword>
<dbReference type="InterPro" id="IPR016288">
    <property type="entry name" value="Beta_cellobiohydrolase"/>
</dbReference>
<dbReference type="PROSITE" id="PS00656">
    <property type="entry name" value="GLYCOSYL_HYDROL_F6_2"/>
    <property type="match status" value="1"/>
</dbReference>
<dbReference type="Gene3D" id="2.60.40.710">
    <property type="entry name" value="Endoglucanase-like"/>
    <property type="match status" value="1"/>
</dbReference>
<dbReference type="InterPro" id="IPR036434">
    <property type="entry name" value="Beta_cellobiohydrolase_sf"/>
</dbReference>
<evidence type="ECO:0000313" key="11">
    <source>
        <dbReference type="Proteomes" id="UP000702964"/>
    </source>
</evidence>
<evidence type="ECO:0000256" key="7">
    <source>
        <dbReference type="SAM" id="MobiDB-lite"/>
    </source>
</evidence>
<dbReference type="Pfam" id="PF21348">
    <property type="entry name" value="RGL11_C"/>
    <property type="match status" value="2"/>
</dbReference>
<dbReference type="Pfam" id="PF01341">
    <property type="entry name" value="Glyco_hydro_6"/>
    <property type="match status" value="1"/>
</dbReference>
<evidence type="ECO:0000256" key="5">
    <source>
        <dbReference type="ARBA" id="ARBA00023326"/>
    </source>
</evidence>
<keyword evidence="1" id="KW-0378">Hydrolase</keyword>
<dbReference type="InterPro" id="IPR001524">
    <property type="entry name" value="Glyco_hydro_6_CS"/>
</dbReference>
<name>A0A8J4SW37_9STRA</name>
<dbReference type="Gene3D" id="3.20.20.40">
    <property type="entry name" value="1, 4-beta cellobiohydrolase"/>
    <property type="match status" value="1"/>
</dbReference>
<keyword evidence="5" id="KW-0624">Polysaccharide degradation</keyword>
<dbReference type="EMBL" id="AOFI03000016">
    <property type="protein sequence ID" value="KAF4324566.1"/>
    <property type="molecule type" value="Genomic_DNA"/>
</dbReference>
<evidence type="ECO:0000256" key="6">
    <source>
        <dbReference type="PROSITE-ProRule" id="PRU10057"/>
    </source>
</evidence>
<dbReference type="InterPro" id="IPR003961">
    <property type="entry name" value="FN3_dom"/>
</dbReference>
<dbReference type="PANTHER" id="PTHR43118:SF1">
    <property type="entry name" value="RHAMNOGALACTURONAN LYASE (EUROFUNG)"/>
    <property type="match status" value="1"/>
</dbReference>
<dbReference type="InterPro" id="IPR036966">
    <property type="entry name" value="CBM3_sf"/>
</dbReference>
<dbReference type="InterPro" id="IPR013783">
    <property type="entry name" value="Ig-like_fold"/>
</dbReference>
<keyword evidence="4" id="KW-0326">Glycosidase</keyword>
<dbReference type="InterPro" id="IPR028994">
    <property type="entry name" value="Integrin_alpha_N"/>
</dbReference>
<dbReference type="GO" id="GO:0004553">
    <property type="term" value="F:hydrolase activity, hydrolyzing O-glycosyl compounds"/>
    <property type="evidence" value="ECO:0007669"/>
    <property type="project" value="InterPro"/>
</dbReference>
<evidence type="ECO:0000256" key="8">
    <source>
        <dbReference type="SAM" id="SignalP"/>
    </source>
</evidence>
<keyword evidence="3" id="KW-0119">Carbohydrate metabolism</keyword>
<evidence type="ECO:0000256" key="3">
    <source>
        <dbReference type="ARBA" id="ARBA00023277"/>
    </source>
</evidence>
<dbReference type="Pfam" id="PF18370">
    <property type="entry name" value="RGI_lyase"/>
    <property type="match status" value="1"/>
</dbReference>
<proteinExistence type="predicted"/>
<dbReference type="Gene3D" id="2.60.40.10">
    <property type="entry name" value="Immunoglobulins"/>
    <property type="match status" value="3"/>
</dbReference>
<feature type="chain" id="PRO_5035153717" description="Fibronectin type-III domain-containing protein" evidence="8">
    <location>
        <begin position="23"/>
        <end position="1450"/>
    </location>
</feature>
<organism evidence="10 11">
    <name type="scientific">Phytophthora kernoviae 00238/432</name>
    <dbReference type="NCBI Taxonomy" id="1284355"/>
    <lineage>
        <taxon>Eukaryota</taxon>
        <taxon>Sar</taxon>
        <taxon>Stramenopiles</taxon>
        <taxon>Oomycota</taxon>
        <taxon>Peronosporomycetes</taxon>
        <taxon>Peronosporales</taxon>
        <taxon>Peronosporaceae</taxon>
        <taxon>Phytophthora</taxon>
    </lineage>
</organism>
<dbReference type="InterPro" id="IPR034641">
    <property type="entry name" value="RGL11"/>
</dbReference>
<dbReference type="SMART" id="SM00060">
    <property type="entry name" value="FN3"/>
    <property type="match status" value="2"/>
</dbReference>
<feature type="signal peptide" evidence="8">
    <location>
        <begin position="1"/>
        <end position="22"/>
    </location>
</feature>
<dbReference type="SUPFAM" id="SSF49384">
    <property type="entry name" value="Carbohydrate-binding domain"/>
    <property type="match status" value="1"/>
</dbReference>
<evidence type="ECO:0000256" key="2">
    <source>
        <dbReference type="ARBA" id="ARBA00023001"/>
    </source>
</evidence>
<dbReference type="SUPFAM" id="SSF51989">
    <property type="entry name" value="Glycosyl hydrolases family 6, cellulases"/>
    <property type="match status" value="1"/>
</dbReference>
<evidence type="ECO:0000256" key="1">
    <source>
        <dbReference type="ARBA" id="ARBA00022801"/>
    </source>
</evidence>
<dbReference type="Pfam" id="PF00942">
    <property type="entry name" value="CBM_3"/>
    <property type="match status" value="1"/>
</dbReference>
<reference evidence="10" key="1">
    <citation type="journal article" date="2015" name="Genom Data">
        <title>Draft genome sequences of Phytophthora kernoviae and Phytophthora ramorum lineage EU2 from Scotland.</title>
        <authorList>
            <person name="Sambles C."/>
            <person name="Schlenzig A."/>
            <person name="O'Neill P."/>
            <person name="Grant M."/>
            <person name="Studholme D.J."/>
        </authorList>
    </citation>
    <scope>NUCLEOTIDE SEQUENCE</scope>
    <source>
        <strain evidence="10">00238/432</strain>
    </source>
</reference>
<dbReference type="InterPro" id="IPR036116">
    <property type="entry name" value="FN3_sf"/>
</dbReference>
<dbReference type="InterPro" id="IPR001956">
    <property type="entry name" value="CBM3"/>
</dbReference>
<feature type="active site" description="Proton donor" evidence="6">
    <location>
        <position position="171"/>
    </location>
</feature>
<dbReference type="SUPFAM" id="SSF49265">
    <property type="entry name" value="Fibronectin type III"/>
    <property type="match status" value="1"/>
</dbReference>
<dbReference type="SMART" id="SM01067">
    <property type="entry name" value="CBM_3"/>
    <property type="match status" value="1"/>
</dbReference>
<evidence type="ECO:0000259" key="9">
    <source>
        <dbReference type="PROSITE" id="PS50853"/>
    </source>
</evidence>
<dbReference type="GO" id="GO:0030248">
    <property type="term" value="F:cellulose binding"/>
    <property type="evidence" value="ECO:0007669"/>
    <property type="project" value="InterPro"/>
</dbReference>
<accession>A0A8J4SW37</accession>
<dbReference type="PANTHER" id="PTHR43118">
    <property type="entry name" value="RHAMNOGALACTURONAN LYASE (EUROFUNG)"/>
    <property type="match status" value="1"/>
</dbReference>
<dbReference type="Proteomes" id="UP000702964">
    <property type="component" value="Unassembled WGS sequence"/>
</dbReference>
<dbReference type="CDD" id="cd00063">
    <property type="entry name" value="FN3"/>
    <property type="match status" value="1"/>
</dbReference>
<gene>
    <name evidence="10" type="ORF">G195_002027</name>
</gene>
<protein>
    <recommendedName>
        <fullName evidence="9">Fibronectin type-III domain-containing protein</fullName>
    </recommendedName>
</protein>
<dbReference type="PRINTS" id="PR00733">
    <property type="entry name" value="GLHYDRLASE6"/>
</dbReference>
<dbReference type="SUPFAM" id="SSF69318">
    <property type="entry name" value="Integrin alpha N-terminal domain"/>
    <property type="match status" value="1"/>
</dbReference>
<dbReference type="Pfam" id="PF00041">
    <property type="entry name" value="fn3"/>
    <property type="match status" value="1"/>
</dbReference>
<dbReference type="PROSITE" id="PS50853">
    <property type="entry name" value="FN3"/>
    <property type="match status" value="2"/>
</dbReference>
<evidence type="ECO:0000313" key="10">
    <source>
        <dbReference type="EMBL" id="KAF4324566.1"/>
    </source>
</evidence>
<dbReference type="InterPro" id="IPR008965">
    <property type="entry name" value="CBM2/CBM3_carb-bd_dom_sf"/>
</dbReference>
<sequence length="1450" mass="155323">MLAATLLAAGIFPGMAPGVSQAAEAHVDNPFVGATAYLNQDYSALVDTSIALTSDASLKAKMETVKSYPTAVWIDRIAAIHGGTDNAGRKSVEQHLDAALAQKKAGTPITASFVIYNLPGRDCHALASNGELPLTQAALQTYKNDYINVIADIFAEPKYQDIRIIAIIEPDSLPNLVTNLSTPACAQASSTGIYEAGVKYALEKLHAVPNVYNYLDIGHSGWLGWDNNRTGAISLYTNVVQGTTAGLSSADGFITNTANSTPLNEPNLTNPDLNIGGQPIKSSKFYEWNPYFDETDFTAALYSGFVQAGWPASTGFLIDTSRNGWGGVNRPTSATGSDINTYVNSGRVDKRDHRGNWCNNSGAGIGEAPKAAPGPAHLDAYVWVKPPGESDGSSSEIPNNEGKGFDRMCDPTFTTRDGVLTGALPNAPVSGHWFHDQFVMLVQNSFPVLPASNGGGGGTTAPASPATLSATAGNAQVSLSWTASTGATSYNVKRALSASGPFTTVAAGVTGTSYANTGLINGTTYYYVVSAVNAAGESANSAVKSAVPVAGVTAPAAPTALTATAGNAQISLTWTASAAATSYNVKRALSASGPFTTVAANVSGPSYTNTGLTNGTTYHYVVSAVNAAGESANSGAASATPQSVVVPTSDLVLQYRAGDTNAADNQIKPFFNIKNVGNTAVNLSDLKIRYYFSKEGTAAMDSAIDWAQVGGANIQRTFTDSYVELSFTAGAGSIQAGAQSGDIQLLKFEGYEWYSDKGLTGTDFNVYRDGKKIATVTDSTNYVDAAGKSSSRYEVAAVSQKGKESKRSASVKPWANGYVDIPLQKPADGVTPVGEAYTYSANDMSVGDVDGDGQYEFFVKWDPSNAKDVSQKGYTGKTYVDCYTLDGQLLYRIDLGVNIRSGAHYTQMLVYDFDGDGKAEMMFKTAPGTKIIQYNKKGKVTSEKYITLPKQDRKAGYSNEDDYRLSADGYYDHVVDMFKNWHKHEEVVKGNWPATLEEAFGMEKKYSYPLSQKDAESLADYFIDVYAPSRSDKNELRKFEGFIVDGPEYVTVFEGESGKELETIPYEPGRQDDGLMWGDYAMARIEPANRVDRFLAGVAYLDGKKPSAIFARGYYTRSTLVAYNWDGKKLKREWKVDSGWTPMKNPFNDGPHGVDGTDPVYGSITTQGAHYFSVADVDGDGKHEIVYGSATIDHDGSVLYSSKDLMPTESAAPGTIARLGHGDALHVADIDPDRPGLEIFMVHEGGPWAPYGYSLRDAKTGEVIYGGYTGKDTGRGMIGDVDPTRRGLETWAVGLWTASGEKISDKAPGTNMNIRWAGDMTTQIVDGAIDVTPTIKDWNRGTLLTATGTLTNNYTKGTPSLVADVFGDWREEMLVRTEDSSAIRIYLSTEKTDRKLYTLMHDAMYRVGIAGQNSGYNQPSYPSFYMASDIDWSKVTLPKFHTPKSGKGGK</sequence>
<feature type="region of interest" description="Disordered" evidence="7">
    <location>
        <begin position="387"/>
        <end position="406"/>
    </location>
</feature>
<dbReference type="GO" id="GO:0030245">
    <property type="term" value="P:cellulose catabolic process"/>
    <property type="evidence" value="ECO:0007669"/>
    <property type="project" value="UniProtKB-KW"/>
</dbReference>